<name>A0A1H1UPB4_9ACTN</name>
<organism evidence="7 8">
    <name type="scientific">Actinopolymorpha singaporensis</name>
    <dbReference type="NCBI Taxonomy" id="117157"/>
    <lineage>
        <taxon>Bacteria</taxon>
        <taxon>Bacillati</taxon>
        <taxon>Actinomycetota</taxon>
        <taxon>Actinomycetes</taxon>
        <taxon>Propionibacteriales</taxon>
        <taxon>Actinopolymorphaceae</taxon>
        <taxon>Actinopolymorpha</taxon>
    </lineage>
</organism>
<evidence type="ECO:0000256" key="1">
    <source>
        <dbReference type="ARBA" id="ARBA00001947"/>
    </source>
</evidence>
<evidence type="ECO:0000259" key="6">
    <source>
        <dbReference type="Pfam" id="PF08240"/>
    </source>
</evidence>
<dbReference type="Pfam" id="PF08240">
    <property type="entry name" value="ADH_N"/>
    <property type="match status" value="1"/>
</dbReference>
<reference evidence="7 8" key="1">
    <citation type="submission" date="2016-10" db="EMBL/GenBank/DDBJ databases">
        <authorList>
            <person name="de Groot N.N."/>
        </authorList>
    </citation>
    <scope>NUCLEOTIDE SEQUENCE [LARGE SCALE GENOMIC DNA]</scope>
    <source>
        <strain evidence="7 8">DSM 22024</strain>
    </source>
</reference>
<evidence type="ECO:0000256" key="3">
    <source>
        <dbReference type="ARBA" id="ARBA00022723"/>
    </source>
</evidence>
<dbReference type="InterPro" id="IPR036291">
    <property type="entry name" value="NAD(P)-bd_dom_sf"/>
</dbReference>
<feature type="domain" description="Alcohol dehydrogenase-like N-terminal" evidence="6">
    <location>
        <begin position="26"/>
        <end position="89"/>
    </location>
</feature>
<comment type="cofactor">
    <cofactor evidence="1">
        <name>Zn(2+)</name>
        <dbReference type="ChEBI" id="CHEBI:29105"/>
    </cofactor>
</comment>
<dbReference type="Gene3D" id="3.40.50.720">
    <property type="entry name" value="NAD(P)-binding Rossmann-like Domain"/>
    <property type="match status" value="1"/>
</dbReference>
<dbReference type="SUPFAM" id="SSF50129">
    <property type="entry name" value="GroES-like"/>
    <property type="match status" value="1"/>
</dbReference>
<dbReference type="InterPro" id="IPR013154">
    <property type="entry name" value="ADH-like_N"/>
</dbReference>
<dbReference type="AlphaFoldDB" id="A0A1H1UPB4"/>
<dbReference type="PANTHER" id="PTHR43350:SF2">
    <property type="entry name" value="GROES-LIKE ZINC-BINDING ALCOHOL DEHYDROGENASE FAMILY PROTEIN"/>
    <property type="match status" value="1"/>
</dbReference>
<protein>
    <submittedName>
        <fullName evidence="7">2-desacetyl-2-hydroxyethyl bacteriochlorophyllide A dehydrogenase</fullName>
    </submittedName>
</protein>
<keyword evidence="3" id="KW-0479">Metal-binding</keyword>
<evidence type="ECO:0000313" key="8">
    <source>
        <dbReference type="Proteomes" id="UP000198983"/>
    </source>
</evidence>
<keyword evidence="8" id="KW-1185">Reference proteome</keyword>
<dbReference type="Gene3D" id="3.90.180.10">
    <property type="entry name" value="Medium-chain alcohol dehydrogenases, catalytic domain"/>
    <property type="match status" value="2"/>
</dbReference>
<dbReference type="GO" id="GO:0016491">
    <property type="term" value="F:oxidoreductase activity"/>
    <property type="evidence" value="ECO:0007669"/>
    <property type="project" value="UniProtKB-KW"/>
</dbReference>
<comment type="similarity">
    <text evidence="2">Belongs to the zinc-containing alcohol dehydrogenase family.</text>
</comment>
<evidence type="ECO:0000256" key="4">
    <source>
        <dbReference type="ARBA" id="ARBA00022833"/>
    </source>
</evidence>
<dbReference type="EMBL" id="LT629732">
    <property type="protein sequence ID" value="SDS74120.1"/>
    <property type="molecule type" value="Genomic_DNA"/>
</dbReference>
<keyword evidence="4" id="KW-0862">Zinc</keyword>
<dbReference type="STRING" id="117157.SAMN04489717_3709"/>
<evidence type="ECO:0000313" key="7">
    <source>
        <dbReference type="EMBL" id="SDS74120.1"/>
    </source>
</evidence>
<dbReference type="PANTHER" id="PTHR43350">
    <property type="entry name" value="NAD-DEPENDENT ALCOHOL DEHYDROGENASE"/>
    <property type="match status" value="1"/>
</dbReference>
<dbReference type="Proteomes" id="UP000198983">
    <property type="component" value="Chromosome I"/>
</dbReference>
<dbReference type="GO" id="GO:0046872">
    <property type="term" value="F:metal ion binding"/>
    <property type="evidence" value="ECO:0007669"/>
    <property type="project" value="UniProtKB-KW"/>
</dbReference>
<sequence>MSSSDAIVCRQPGNIECAKLGLAAVGPRQVVVRTLMSAVSTGTDKWVMRGTFGSGNVSFPAVPGYQRVGIVEEIGSEVAGLRIGQRVVATSGLGYVDVSSSWGAHSSRSISDAVDVYDAEGLPAERSAFVVVAQVGYNAASRLLLPAGAHVLVVGDGVIGASAAFACRARGFDVLLVGRHRSRLEVLGRAGFETLNGRATDPEPTLAEFAPEAVIDTVQNTEAFDMYIPRLPRRTGQVVYSGHSPGGVTAWGDMAVLQERELTVHFVSGITGDRVRATLALMRNGQMPSEQLLGTVAQGPDDARALMKNVSEGRLEPVAAAIDWTWAA</sequence>
<accession>A0A1H1UPB4</accession>
<evidence type="ECO:0000256" key="5">
    <source>
        <dbReference type="ARBA" id="ARBA00023002"/>
    </source>
</evidence>
<dbReference type="SUPFAM" id="SSF51735">
    <property type="entry name" value="NAD(P)-binding Rossmann-fold domains"/>
    <property type="match status" value="1"/>
</dbReference>
<gene>
    <name evidence="7" type="ORF">SAMN04489717_3709</name>
</gene>
<dbReference type="CDD" id="cd05188">
    <property type="entry name" value="MDR"/>
    <property type="match status" value="1"/>
</dbReference>
<evidence type="ECO:0000256" key="2">
    <source>
        <dbReference type="ARBA" id="ARBA00008072"/>
    </source>
</evidence>
<proteinExistence type="inferred from homology"/>
<keyword evidence="5" id="KW-0560">Oxidoreductase</keyword>
<dbReference type="InterPro" id="IPR011032">
    <property type="entry name" value="GroES-like_sf"/>
</dbReference>